<sequence length="296" mass="33366">MSSPHAVLDAPLRFPGMTEPVNTTSGHPASGMPVSRRNLCGLARPCLRHPQNTQRFRFFEATLLFVVSGRITLDDGAVRLTADAPSGLILIDQHACADVLKEPGGDDQRFRSIFLTFSAGLLAEFHRQHAPTHAIGNRPTPFQQVPLDDDLASTLQHCVQSIEARQISDQRLRHRLMDLLAALSERSHLFAYDTLQSSTSERLRSLVSEAPERHWTAREASRELAMSEATLRRRLAGEQTRFEDLLVDVRMHHAMMLMQTTAWTIPHIAHACGYKSRTRFAERFKERFGCLPTIVR</sequence>
<evidence type="ECO:0000259" key="4">
    <source>
        <dbReference type="PROSITE" id="PS01124"/>
    </source>
</evidence>
<dbReference type="PROSITE" id="PS01124">
    <property type="entry name" value="HTH_ARAC_FAMILY_2"/>
    <property type="match status" value="1"/>
</dbReference>
<dbReference type="Proteomes" id="UP000054683">
    <property type="component" value="Unassembled WGS sequence"/>
</dbReference>
<gene>
    <name evidence="5" type="ORF">AWB69_08821</name>
</gene>
<keyword evidence="2" id="KW-0238">DNA-binding</keyword>
<dbReference type="Gene3D" id="1.10.10.60">
    <property type="entry name" value="Homeodomain-like"/>
    <property type="match status" value="1"/>
</dbReference>
<dbReference type="AlphaFoldDB" id="A0A158JVJ4"/>
<dbReference type="RefSeq" id="WP_231937432.1">
    <property type="nucleotide sequence ID" value="NZ_FCOK02000122.1"/>
</dbReference>
<dbReference type="GO" id="GO:0005829">
    <property type="term" value="C:cytosol"/>
    <property type="evidence" value="ECO:0007669"/>
    <property type="project" value="TreeGrafter"/>
</dbReference>
<dbReference type="EMBL" id="FCOK02000122">
    <property type="protein sequence ID" value="SAL72513.1"/>
    <property type="molecule type" value="Genomic_DNA"/>
</dbReference>
<dbReference type="InterPro" id="IPR018060">
    <property type="entry name" value="HTH_AraC"/>
</dbReference>
<organism evidence="5 6">
    <name type="scientific">Caballeronia udeis</name>
    <dbReference type="NCBI Taxonomy" id="1232866"/>
    <lineage>
        <taxon>Bacteria</taxon>
        <taxon>Pseudomonadati</taxon>
        <taxon>Pseudomonadota</taxon>
        <taxon>Betaproteobacteria</taxon>
        <taxon>Burkholderiales</taxon>
        <taxon>Burkholderiaceae</taxon>
        <taxon>Caballeronia</taxon>
    </lineage>
</organism>
<dbReference type="SUPFAM" id="SSF46689">
    <property type="entry name" value="Homeodomain-like"/>
    <property type="match status" value="1"/>
</dbReference>
<keyword evidence="1" id="KW-0805">Transcription regulation</keyword>
<dbReference type="GO" id="GO:0000976">
    <property type="term" value="F:transcription cis-regulatory region binding"/>
    <property type="evidence" value="ECO:0007669"/>
    <property type="project" value="TreeGrafter"/>
</dbReference>
<protein>
    <submittedName>
        <fullName evidence="5">AraC family transcriptional regulator</fullName>
    </submittedName>
</protein>
<name>A0A158JVJ4_9BURK</name>
<feature type="domain" description="HTH araC/xylS-type" evidence="4">
    <location>
        <begin position="201"/>
        <end position="296"/>
    </location>
</feature>
<evidence type="ECO:0000256" key="3">
    <source>
        <dbReference type="ARBA" id="ARBA00023163"/>
    </source>
</evidence>
<evidence type="ECO:0000256" key="1">
    <source>
        <dbReference type="ARBA" id="ARBA00023015"/>
    </source>
</evidence>
<dbReference type="InterPro" id="IPR009057">
    <property type="entry name" value="Homeodomain-like_sf"/>
</dbReference>
<evidence type="ECO:0000256" key="2">
    <source>
        <dbReference type="ARBA" id="ARBA00023125"/>
    </source>
</evidence>
<evidence type="ECO:0000313" key="6">
    <source>
        <dbReference type="Proteomes" id="UP000054683"/>
    </source>
</evidence>
<dbReference type="SMART" id="SM00342">
    <property type="entry name" value="HTH_ARAC"/>
    <property type="match status" value="1"/>
</dbReference>
<reference evidence="5 6" key="1">
    <citation type="submission" date="2016-01" db="EMBL/GenBank/DDBJ databases">
        <authorList>
            <person name="Oliw E.H."/>
        </authorList>
    </citation>
    <scope>NUCLEOTIDE SEQUENCE [LARGE SCALE GENOMIC DNA]</scope>
    <source>
        <strain evidence="5">LMG 27134</strain>
    </source>
</reference>
<dbReference type="GO" id="GO:0003700">
    <property type="term" value="F:DNA-binding transcription factor activity"/>
    <property type="evidence" value="ECO:0007669"/>
    <property type="project" value="InterPro"/>
</dbReference>
<evidence type="ECO:0000313" key="5">
    <source>
        <dbReference type="EMBL" id="SAL72513.1"/>
    </source>
</evidence>
<proteinExistence type="predicted"/>
<dbReference type="PANTHER" id="PTHR47894">
    <property type="entry name" value="HTH-TYPE TRANSCRIPTIONAL REGULATOR GADX"/>
    <property type="match status" value="1"/>
</dbReference>
<dbReference type="Pfam" id="PF12833">
    <property type="entry name" value="HTH_18"/>
    <property type="match status" value="1"/>
</dbReference>
<accession>A0A158JVJ4</accession>
<dbReference type="PANTHER" id="PTHR47894:SF4">
    <property type="entry name" value="HTH-TYPE TRANSCRIPTIONAL REGULATOR GADX"/>
    <property type="match status" value="1"/>
</dbReference>
<keyword evidence="3" id="KW-0804">Transcription</keyword>